<reference evidence="1 2" key="1">
    <citation type="submission" date="2019-08" db="EMBL/GenBank/DDBJ databases">
        <title>Amphibian skin-associated Pigmentiphaga: genome sequence and occurrence across geography and hosts.</title>
        <authorList>
            <person name="Bletz M.C."/>
            <person name="Bunk B."/>
            <person name="Sproeer C."/>
            <person name="Biwer P."/>
            <person name="Reiter S."/>
            <person name="Rabemananjara F.C.E."/>
            <person name="Schulz S."/>
            <person name="Overmann J."/>
            <person name="Vences M."/>
        </authorList>
    </citation>
    <scope>NUCLEOTIDE SEQUENCE [LARGE SCALE GENOMIC DNA]</scope>
    <source>
        <strain evidence="1 2">Mada1488</strain>
    </source>
</reference>
<accession>A0A5C0AV62</accession>
<dbReference type="AlphaFoldDB" id="A0A5C0AV62"/>
<dbReference type="EMBL" id="CP043046">
    <property type="protein sequence ID" value="QEI06075.1"/>
    <property type="molecule type" value="Genomic_DNA"/>
</dbReference>
<dbReference type="KEGG" id="pacr:FXN63_09680"/>
<gene>
    <name evidence="1" type="ORF">FXN63_09680</name>
</gene>
<evidence type="ECO:0000313" key="2">
    <source>
        <dbReference type="Proteomes" id="UP000325161"/>
    </source>
</evidence>
<dbReference type="RefSeq" id="WP_148814458.1">
    <property type="nucleotide sequence ID" value="NZ_CP043046.1"/>
</dbReference>
<protein>
    <submittedName>
        <fullName evidence="1">Uncharacterized protein</fullName>
    </submittedName>
</protein>
<keyword evidence="2" id="KW-1185">Reference proteome</keyword>
<proteinExistence type="predicted"/>
<organism evidence="1 2">
    <name type="scientific">Pigmentiphaga aceris</name>
    <dbReference type="NCBI Taxonomy" id="1940612"/>
    <lineage>
        <taxon>Bacteria</taxon>
        <taxon>Pseudomonadati</taxon>
        <taxon>Pseudomonadota</taxon>
        <taxon>Betaproteobacteria</taxon>
        <taxon>Burkholderiales</taxon>
        <taxon>Alcaligenaceae</taxon>
        <taxon>Pigmentiphaga</taxon>
    </lineage>
</organism>
<name>A0A5C0AV62_9BURK</name>
<dbReference type="Proteomes" id="UP000325161">
    <property type="component" value="Chromosome"/>
</dbReference>
<sequence length="91" mass="10006">MTRAQRDFSYPGTGGATYGVRVILDRNAETGMYSGHAEIYRGEVENSAFLSNDVTISPFVAASRDHALNLAYEGACAQIDQFEWIARDVNV</sequence>
<evidence type="ECO:0000313" key="1">
    <source>
        <dbReference type="EMBL" id="QEI06075.1"/>
    </source>
</evidence>